<dbReference type="AlphaFoldDB" id="A0A6C0EMI1"/>
<organism evidence="1">
    <name type="scientific">viral metagenome</name>
    <dbReference type="NCBI Taxonomy" id="1070528"/>
    <lineage>
        <taxon>unclassified sequences</taxon>
        <taxon>metagenomes</taxon>
        <taxon>organismal metagenomes</taxon>
    </lineage>
</organism>
<reference evidence="1" key="1">
    <citation type="journal article" date="2020" name="Nature">
        <title>Giant virus diversity and host interactions through global metagenomics.</title>
        <authorList>
            <person name="Schulz F."/>
            <person name="Roux S."/>
            <person name="Paez-Espino D."/>
            <person name="Jungbluth S."/>
            <person name="Walsh D.A."/>
            <person name="Denef V.J."/>
            <person name="McMahon K.D."/>
            <person name="Konstantinidis K.T."/>
            <person name="Eloe-Fadrosh E.A."/>
            <person name="Kyrpides N.C."/>
            <person name="Woyke T."/>
        </authorList>
    </citation>
    <scope>NUCLEOTIDE SEQUENCE</scope>
    <source>
        <strain evidence="1">GVMAG-M-3300009149-34</strain>
    </source>
</reference>
<proteinExistence type="predicted"/>
<accession>A0A6C0EMI1</accession>
<dbReference type="Gene3D" id="1.20.5.340">
    <property type="match status" value="1"/>
</dbReference>
<evidence type="ECO:0000313" key="1">
    <source>
        <dbReference type="EMBL" id="QHT30258.1"/>
    </source>
</evidence>
<protein>
    <submittedName>
        <fullName evidence="1">Uncharacterized protein</fullName>
    </submittedName>
</protein>
<sequence>MPLTLILIFFMMYLIIQHFINTDIEGLANCNKDQDDLTYKNTATVEQQQTEINDFKKNMKARLSELQTQVKGFNTQITKNKKDVAKNATTIKSTVKDVNDAKNQKAEELDKAAGS</sequence>
<dbReference type="EMBL" id="MN738894">
    <property type="protein sequence ID" value="QHT30258.1"/>
    <property type="molecule type" value="Genomic_DNA"/>
</dbReference>
<name>A0A6C0EMI1_9ZZZZ</name>